<feature type="signal peptide" evidence="1">
    <location>
        <begin position="1"/>
        <end position="20"/>
    </location>
</feature>
<evidence type="ECO:0000313" key="3">
    <source>
        <dbReference type="Proteomes" id="UP001485043"/>
    </source>
</evidence>
<dbReference type="AlphaFoldDB" id="A0AAW1TAS8"/>
<keyword evidence="3" id="KW-1185">Reference proteome</keyword>
<sequence length="457" mass="52013">MLCFKLLILTALSVLPTGHCWLYKPAAAWQEWFLPVEGDEDGTAARPAPQQLVDPEGALLTILLPIMPTQLELGYALNQLRTFSRLFNLQSIHEVLVVTPPEHVEEISRFYHHTVPTELPSIHPGLFRVVHDGQCVPEMDPGSTRYQPPEQRFTRGWVKQQLVKLACASIIQTPFYQILDADIFAVHPFSARDLFQEGPCEASSAVCDTATATSFRSKNDCYRMEGEWHASWWLSSADVLQLDLPLNEAWVPSSEPTCVPGVTPQTLSTHIARQLGAFLTTRFRVSSWTGYLLDASWHKDERQVRLGAADYVPAWTEYTLYFLFAYHSGLHDLYHTPGGVLQWNAIWDQEKFEAWDACADSFQWDYGYLSLVQSRMQIDPDLIWAKIQACWDVMDAAPAADVNWLSKKPSISISMQLPAVRMAAQMRSPHYLLHRLRWCIRMLCTLVFLEGSSSRQE</sequence>
<evidence type="ECO:0000256" key="1">
    <source>
        <dbReference type="SAM" id="SignalP"/>
    </source>
</evidence>
<organism evidence="2 3">
    <name type="scientific">Apatococcus fuscideae</name>
    <dbReference type="NCBI Taxonomy" id="2026836"/>
    <lineage>
        <taxon>Eukaryota</taxon>
        <taxon>Viridiplantae</taxon>
        <taxon>Chlorophyta</taxon>
        <taxon>core chlorophytes</taxon>
        <taxon>Trebouxiophyceae</taxon>
        <taxon>Chlorellales</taxon>
        <taxon>Chlorellaceae</taxon>
        <taxon>Apatococcus</taxon>
    </lineage>
</organism>
<protein>
    <recommendedName>
        <fullName evidence="4">Nucleotide-diphospho-sugar transferase</fullName>
    </recommendedName>
</protein>
<feature type="chain" id="PRO_5043620879" description="Nucleotide-diphospho-sugar transferase" evidence="1">
    <location>
        <begin position="21"/>
        <end position="457"/>
    </location>
</feature>
<dbReference type="Proteomes" id="UP001485043">
    <property type="component" value="Unassembled WGS sequence"/>
</dbReference>
<comment type="caution">
    <text evidence="2">The sequence shown here is derived from an EMBL/GenBank/DDBJ whole genome shotgun (WGS) entry which is preliminary data.</text>
</comment>
<evidence type="ECO:0000313" key="2">
    <source>
        <dbReference type="EMBL" id="KAK9865561.1"/>
    </source>
</evidence>
<keyword evidence="1" id="KW-0732">Signal</keyword>
<evidence type="ECO:0008006" key="4">
    <source>
        <dbReference type="Google" id="ProtNLM"/>
    </source>
</evidence>
<accession>A0AAW1TAS8</accession>
<dbReference type="InterPro" id="IPR045499">
    <property type="entry name" value="DUF6492"/>
</dbReference>
<reference evidence="2 3" key="1">
    <citation type="journal article" date="2024" name="Nat. Commun.">
        <title>Phylogenomics reveals the evolutionary origins of lichenization in chlorophyte algae.</title>
        <authorList>
            <person name="Puginier C."/>
            <person name="Libourel C."/>
            <person name="Otte J."/>
            <person name="Skaloud P."/>
            <person name="Haon M."/>
            <person name="Grisel S."/>
            <person name="Petersen M."/>
            <person name="Berrin J.G."/>
            <person name="Delaux P.M."/>
            <person name="Dal Grande F."/>
            <person name="Keller J."/>
        </authorList>
    </citation>
    <scope>NUCLEOTIDE SEQUENCE [LARGE SCALE GENOMIC DNA]</scope>
    <source>
        <strain evidence="2 3">SAG 2523</strain>
    </source>
</reference>
<dbReference type="Pfam" id="PF20102">
    <property type="entry name" value="DUF6492"/>
    <property type="match status" value="1"/>
</dbReference>
<gene>
    <name evidence="2" type="ORF">WJX84_005635</name>
</gene>
<name>A0AAW1TAS8_9CHLO</name>
<proteinExistence type="predicted"/>
<dbReference type="EMBL" id="JALJOV010000237">
    <property type="protein sequence ID" value="KAK9865561.1"/>
    <property type="molecule type" value="Genomic_DNA"/>
</dbReference>